<dbReference type="AlphaFoldDB" id="A0AAI8PS41"/>
<accession>A0AAI8PS41</accession>
<proteinExistence type="predicted"/>
<dbReference type="Gene3D" id="3.40.1760.10">
    <property type="entry name" value="YfbM-like super family"/>
    <property type="match status" value="1"/>
</dbReference>
<dbReference type="KEGG" id="sge:DWG14_07168"/>
<evidence type="ECO:0008006" key="3">
    <source>
        <dbReference type="Google" id="ProtNLM"/>
    </source>
</evidence>
<name>A0AAI8PS41_9ACTN</name>
<dbReference type="InterPro" id="IPR015068">
    <property type="entry name" value="DUF1877"/>
</dbReference>
<gene>
    <name evidence="1" type="ORF">DWG14_07168</name>
</gene>
<evidence type="ECO:0000313" key="2">
    <source>
        <dbReference type="Proteomes" id="UP000265765"/>
    </source>
</evidence>
<dbReference type="RefSeq" id="WP_120053116.1">
    <property type="nucleotide sequence ID" value="NZ_CP032427.1"/>
</dbReference>
<dbReference type="InterPro" id="IPR035944">
    <property type="entry name" value="YfbM-like_sf"/>
</dbReference>
<dbReference type="Pfam" id="PF08974">
    <property type="entry name" value="DUF1877"/>
    <property type="match status" value="1"/>
</dbReference>
<dbReference type="Proteomes" id="UP000265765">
    <property type="component" value="Chromosome"/>
</dbReference>
<evidence type="ECO:0000313" key="1">
    <source>
        <dbReference type="EMBL" id="AYC42862.1"/>
    </source>
</evidence>
<organism evidence="1 2">
    <name type="scientific">Streptomyces griseorubiginosus</name>
    <dbReference type="NCBI Taxonomy" id="67304"/>
    <lineage>
        <taxon>Bacteria</taxon>
        <taxon>Bacillati</taxon>
        <taxon>Actinomycetota</taxon>
        <taxon>Actinomycetes</taxon>
        <taxon>Kitasatosporales</taxon>
        <taxon>Streptomycetaceae</taxon>
        <taxon>Streptomyces</taxon>
    </lineage>
</organism>
<sequence>MALTQQFARVAPEHLERLRTGTGEWDPGAENLLDTGWAVWGLIRFCRASGADPGTVALLDRAVSGDPDGDIGFLDHDGVYDGFTDPPRLLTPTAVADIARGLDALDPGALLADLPDSPDAASVVCGFGPWSDGDVRAHLLEHLSAMREFYREAAIHGQCVVTWID</sequence>
<reference evidence="1 2" key="1">
    <citation type="submission" date="2018-09" db="EMBL/GenBank/DDBJ databases">
        <title>Production of Trimethoprim by Streptomyces sp. 3E-1.</title>
        <authorList>
            <person name="Kang H.J."/>
            <person name="Kim S.B."/>
        </authorList>
    </citation>
    <scope>NUCLEOTIDE SEQUENCE [LARGE SCALE GENOMIC DNA]</scope>
    <source>
        <strain evidence="1 2">3E-1</strain>
    </source>
</reference>
<dbReference type="GeneID" id="91285975"/>
<dbReference type="EMBL" id="CP032427">
    <property type="protein sequence ID" value="AYC42862.1"/>
    <property type="molecule type" value="Genomic_DNA"/>
</dbReference>
<protein>
    <recommendedName>
        <fullName evidence="3">DUF1877 family protein</fullName>
    </recommendedName>
</protein>